<protein>
    <submittedName>
        <fullName evidence="3">Uncharacterized protein</fullName>
    </submittedName>
</protein>
<evidence type="ECO:0000256" key="1">
    <source>
        <dbReference type="SAM" id="MobiDB-lite"/>
    </source>
</evidence>
<evidence type="ECO:0000313" key="4">
    <source>
        <dbReference type="Proteomes" id="UP000197535"/>
    </source>
</evidence>
<sequence length="239" mass="26911">MTDSATIFQRTHTGREEIHNKSHGLTQSERLVLIMVDGVSTYQGIRSKLSALTDDRFNRALQKLVANELIVEVFMPLDDQTPDELERTVIDRFLRQDPMDPVTVMLQDPEDELDLLKQARHAIAQWEPSIETVPPKREAMEDFPMLVDTAAPPAPAFRKESALAAEDVQAADDLMEELRAKRAQRPLPPPPQPIVVPPKSQMQEEEPQVSGFGAVHWGYWLIVAGLAFILGFFIARLVP</sequence>
<dbReference type="AlphaFoldDB" id="A0A254T7Q9"/>
<reference evidence="3 4" key="1">
    <citation type="submission" date="2016-02" db="EMBL/GenBank/DDBJ databases">
        <authorList>
            <person name="Wen L."/>
            <person name="He K."/>
            <person name="Yang H."/>
        </authorList>
    </citation>
    <scope>NUCLEOTIDE SEQUENCE [LARGE SCALE GENOMIC DNA]</scope>
    <source>
        <strain evidence="3 4">TSA40</strain>
    </source>
</reference>
<accession>A0A254T7Q9</accession>
<feature type="compositionally biased region" description="Polar residues" evidence="1">
    <location>
        <begin position="1"/>
        <end position="11"/>
    </location>
</feature>
<evidence type="ECO:0000313" key="3">
    <source>
        <dbReference type="EMBL" id="OWW18207.1"/>
    </source>
</evidence>
<keyword evidence="2" id="KW-0812">Transmembrane</keyword>
<keyword evidence="2" id="KW-0472">Membrane</keyword>
<feature type="region of interest" description="Disordered" evidence="1">
    <location>
        <begin position="1"/>
        <end position="23"/>
    </location>
</feature>
<dbReference type="EMBL" id="LSTO01000016">
    <property type="protein sequence ID" value="OWW18207.1"/>
    <property type="molecule type" value="Genomic_DNA"/>
</dbReference>
<feature type="region of interest" description="Disordered" evidence="1">
    <location>
        <begin position="182"/>
        <end position="205"/>
    </location>
</feature>
<evidence type="ECO:0000256" key="2">
    <source>
        <dbReference type="SAM" id="Phobius"/>
    </source>
</evidence>
<comment type="caution">
    <text evidence="3">The sequence shown here is derived from an EMBL/GenBank/DDBJ whole genome shotgun (WGS) entry which is preliminary data.</text>
</comment>
<name>A0A254T7Q9_9BURK</name>
<feature type="transmembrane region" description="Helical" evidence="2">
    <location>
        <begin position="217"/>
        <end position="238"/>
    </location>
</feature>
<gene>
    <name evidence="3" type="ORF">AYR66_01490</name>
</gene>
<keyword evidence="4" id="KW-1185">Reference proteome</keyword>
<organism evidence="3 4">
    <name type="scientific">Noviherbaspirillum denitrificans</name>
    <dbReference type="NCBI Taxonomy" id="1968433"/>
    <lineage>
        <taxon>Bacteria</taxon>
        <taxon>Pseudomonadati</taxon>
        <taxon>Pseudomonadota</taxon>
        <taxon>Betaproteobacteria</taxon>
        <taxon>Burkholderiales</taxon>
        <taxon>Oxalobacteraceae</taxon>
        <taxon>Noviherbaspirillum</taxon>
    </lineage>
</organism>
<proteinExistence type="predicted"/>
<dbReference type="Proteomes" id="UP000197535">
    <property type="component" value="Unassembled WGS sequence"/>
</dbReference>
<keyword evidence="2" id="KW-1133">Transmembrane helix</keyword>
<dbReference type="RefSeq" id="WP_088710616.1">
    <property type="nucleotide sequence ID" value="NZ_LSTO01000016.1"/>
</dbReference>
<dbReference type="OrthoDB" id="8780946at2"/>
<feature type="compositionally biased region" description="Pro residues" evidence="1">
    <location>
        <begin position="186"/>
        <end position="196"/>
    </location>
</feature>